<evidence type="ECO:0008006" key="3">
    <source>
        <dbReference type="Google" id="ProtNLM"/>
    </source>
</evidence>
<dbReference type="RefSeq" id="WP_122964627.1">
    <property type="nucleotide sequence ID" value="NZ_BJMH01000019.1"/>
</dbReference>
<dbReference type="InterPro" id="IPR053158">
    <property type="entry name" value="CapK_Type1_Caps_Biosynth"/>
</dbReference>
<dbReference type="Proteomes" id="UP000316882">
    <property type="component" value="Unassembled WGS sequence"/>
</dbReference>
<dbReference type="EMBL" id="BJMH01000019">
    <property type="protein sequence ID" value="GEB34089.1"/>
    <property type="molecule type" value="Genomic_DNA"/>
</dbReference>
<dbReference type="PANTHER" id="PTHR36932">
    <property type="entry name" value="CAPSULAR POLYSACCHARIDE BIOSYNTHESIS PROTEIN"/>
    <property type="match status" value="1"/>
</dbReference>
<proteinExistence type="predicted"/>
<dbReference type="Gene3D" id="3.40.50.12780">
    <property type="entry name" value="N-terminal domain of ligase-like"/>
    <property type="match status" value="1"/>
</dbReference>
<dbReference type="STRING" id="54914.AV540_20075"/>
<dbReference type="InterPro" id="IPR012685">
    <property type="entry name" value="CHP02304_F390_synth-rel"/>
</dbReference>
<sequence length="448" mass="51666">MEIMTLLAQYVRTKWLARRFSTREQLEKWQDRQVKALLNRILPVSPFYLKRMGALSKAEWRKLAPIDKKLMMEHFDELNTRRIAKEEAFRLALQAENTRDFTPQLKGVTVGLSSGTSGNRGLFLVGPKEQAKWAGTIMAKMLPGPLWSEQRIAFFLRANSNLYTAVDRRRIQFAFFDLQNSLAEHVERLNRYQPTVLVAPASMLRMLATAKQQGALRVSPIKVISVAEVLDPLDQAYIQDSFAQLVHQVYQCTEGLLAVTCEHGTLHVNEDIVVMEKEYLDEQKERFFPILTDFSRETQPIIRYRLNDILTERRTPCPCGSVFMALEAIEGRSDDLFWFRHGHENEERWISIFPDFIRRAVMVASAKIEEYTVRQLGAEQVEVALLVNGQHSEQEVQEEVRQSLAAVIRSYGAVVPAIHFVPYQPHSGAKKLRRVERVFAFDEQKGRD</sequence>
<dbReference type="InterPro" id="IPR042099">
    <property type="entry name" value="ANL_N_sf"/>
</dbReference>
<protein>
    <recommendedName>
        <fullName evidence="3">Adenylate cyclase</fullName>
    </recommendedName>
</protein>
<organism evidence="1 2">
    <name type="scientific">Brevibacillus parabrevis</name>
    <dbReference type="NCBI Taxonomy" id="54914"/>
    <lineage>
        <taxon>Bacteria</taxon>
        <taxon>Bacillati</taxon>
        <taxon>Bacillota</taxon>
        <taxon>Bacilli</taxon>
        <taxon>Bacillales</taxon>
        <taxon>Paenibacillaceae</taxon>
        <taxon>Brevibacillus</taxon>
    </lineage>
</organism>
<accession>A0A4Y3PSS5</accession>
<dbReference type="SUPFAM" id="SSF56801">
    <property type="entry name" value="Acetyl-CoA synthetase-like"/>
    <property type="match status" value="1"/>
</dbReference>
<keyword evidence="2" id="KW-1185">Reference proteome</keyword>
<gene>
    <name evidence="1" type="ORF">BPA01_36690</name>
</gene>
<evidence type="ECO:0000313" key="1">
    <source>
        <dbReference type="EMBL" id="GEB34089.1"/>
    </source>
</evidence>
<comment type="caution">
    <text evidence="1">The sequence shown here is derived from an EMBL/GenBank/DDBJ whole genome shotgun (WGS) entry which is preliminary data.</text>
</comment>
<name>A0A4Y3PSS5_BREPA</name>
<evidence type="ECO:0000313" key="2">
    <source>
        <dbReference type="Proteomes" id="UP000316882"/>
    </source>
</evidence>
<dbReference type="NCBIfam" id="TIGR02304">
    <property type="entry name" value="aden_form_hyp"/>
    <property type="match status" value="1"/>
</dbReference>
<dbReference type="PANTHER" id="PTHR36932:SF1">
    <property type="entry name" value="CAPSULAR POLYSACCHARIDE BIOSYNTHESIS PROTEIN"/>
    <property type="match status" value="1"/>
</dbReference>
<reference evidence="1 2" key="1">
    <citation type="submission" date="2019-06" db="EMBL/GenBank/DDBJ databases">
        <title>Whole genome shotgun sequence of Brevibacillus parabrevis NBRC 12334.</title>
        <authorList>
            <person name="Hosoyama A."/>
            <person name="Uohara A."/>
            <person name="Ohji S."/>
            <person name="Ichikawa N."/>
        </authorList>
    </citation>
    <scope>NUCLEOTIDE SEQUENCE [LARGE SCALE GENOMIC DNA]</scope>
    <source>
        <strain evidence="1 2">NBRC 12334</strain>
    </source>
</reference>
<dbReference type="AlphaFoldDB" id="A0A4Y3PSS5"/>